<feature type="region of interest" description="Disordered" evidence="1">
    <location>
        <begin position="82"/>
        <end position="108"/>
    </location>
</feature>
<evidence type="ECO:0000313" key="5">
    <source>
        <dbReference type="Proteomes" id="UP000319578"/>
    </source>
</evidence>
<organism evidence="3 4">
    <name type="scientific">Brevibacillus reuszeri</name>
    <dbReference type="NCBI Taxonomy" id="54915"/>
    <lineage>
        <taxon>Bacteria</taxon>
        <taxon>Bacillati</taxon>
        <taxon>Bacillota</taxon>
        <taxon>Bacilli</taxon>
        <taxon>Bacillales</taxon>
        <taxon>Paenibacillaceae</taxon>
        <taxon>Brevibacillus</taxon>
    </lineage>
</organism>
<reference evidence="2 5" key="3">
    <citation type="submission" date="2019-06" db="EMBL/GenBank/DDBJ databases">
        <title>Whole genome shotgun sequence of Brevibacillus reuszeri NBRC 15719.</title>
        <authorList>
            <person name="Hosoyama A."/>
            <person name="Uohara A."/>
            <person name="Ohji S."/>
            <person name="Ichikawa N."/>
        </authorList>
    </citation>
    <scope>NUCLEOTIDE SEQUENCE [LARGE SCALE GENOMIC DNA]</scope>
    <source>
        <strain evidence="2 5">NBRC 15719</strain>
    </source>
</reference>
<dbReference type="RefSeq" id="WP_049737776.1">
    <property type="nucleotide sequence ID" value="NZ_BJON01000012.1"/>
</dbReference>
<reference evidence="3" key="2">
    <citation type="submission" date="2015-07" db="EMBL/GenBank/DDBJ databases">
        <title>MeaNS - Measles Nucleotide Surveillance Program.</title>
        <authorList>
            <person name="Tran T."/>
            <person name="Druce J."/>
        </authorList>
    </citation>
    <scope>NUCLEOTIDE SEQUENCE</scope>
    <source>
        <strain evidence="3">DSM 9887</strain>
    </source>
</reference>
<keyword evidence="5" id="KW-1185">Reference proteome</keyword>
<dbReference type="PATRIC" id="fig|54915.3.peg.6930"/>
<evidence type="ECO:0000313" key="2">
    <source>
        <dbReference type="EMBL" id="GED69390.1"/>
    </source>
</evidence>
<dbReference type="Proteomes" id="UP000319578">
    <property type="component" value="Unassembled WGS sequence"/>
</dbReference>
<dbReference type="STRING" id="54915.ADS79_07485"/>
<name>A0A0K9YYJ5_9BACL</name>
<evidence type="ECO:0000313" key="4">
    <source>
        <dbReference type="Proteomes" id="UP000036834"/>
    </source>
</evidence>
<dbReference type="OrthoDB" id="2627254at2"/>
<protein>
    <submittedName>
        <fullName evidence="3">Uncharacterized protein</fullName>
    </submittedName>
</protein>
<sequence length="108" mass="12309">MSAFKQKTFTSKSGNTYIFQHPGVRMVSKINDSSKNKHGVLMEERLAEEVLKHVIVQPKMKIDDFGDYQEYQETINKAYAFIAGKDEDDEEPKGDPHDHQQTGSETTS</sequence>
<dbReference type="Proteomes" id="UP000036834">
    <property type="component" value="Unassembled WGS sequence"/>
</dbReference>
<evidence type="ECO:0000256" key="1">
    <source>
        <dbReference type="SAM" id="MobiDB-lite"/>
    </source>
</evidence>
<reference evidence="4" key="1">
    <citation type="submission" date="2015-07" db="EMBL/GenBank/DDBJ databases">
        <title>Genome sequencing project for genomic taxonomy and phylogenomics of Bacillus-like bacteria.</title>
        <authorList>
            <person name="Liu B."/>
            <person name="Wang J."/>
            <person name="Zhu Y."/>
            <person name="Liu G."/>
            <person name="Chen Q."/>
            <person name="Chen Z."/>
            <person name="Lan J."/>
            <person name="Che J."/>
            <person name="Ge C."/>
            <person name="Shi H."/>
            <person name="Pan Z."/>
            <person name="Liu X."/>
        </authorList>
    </citation>
    <scope>NUCLEOTIDE SEQUENCE [LARGE SCALE GENOMIC DNA]</scope>
    <source>
        <strain evidence="4">DSM 9887</strain>
    </source>
</reference>
<comment type="caution">
    <text evidence="3">The sequence shown here is derived from an EMBL/GenBank/DDBJ whole genome shotgun (WGS) entry which is preliminary data.</text>
</comment>
<proteinExistence type="predicted"/>
<dbReference type="AlphaFoldDB" id="A0A0K9YYJ5"/>
<accession>A0A0K9YYJ5</accession>
<evidence type="ECO:0000313" key="3">
    <source>
        <dbReference type="EMBL" id="KNB73769.1"/>
    </source>
</evidence>
<gene>
    <name evidence="3" type="ORF">ADS79_07485</name>
    <name evidence="2" type="ORF">BRE01_30920</name>
</gene>
<dbReference type="EMBL" id="BJON01000012">
    <property type="protein sequence ID" value="GED69390.1"/>
    <property type="molecule type" value="Genomic_DNA"/>
</dbReference>
<dbReference type="EMBL" id="LGIQ01000005">
    <property type="protein sequence ID" value="KNB73769.1"/>
    <property type="molecule type" value="Genomic_DNA"/>
</dbReference>